<sequence length="740" mass="81400">MDAKTNATHLKKPVFLHEGATLSCDSAILYSERNVFEAFSNVHINQGDTINIFSDHLIYDGNTKIALLTRNVRMLDNLNVLTTDNFTYNTGTQNGTYVNGGKIVSKDVTVTSKNGHYLGTYKDTYFRYDVVTVTPEVRITSDTMRYNTISKITYFYGPTNIKGKGDNLYTENGAYNTQNEQAFFGKKNLYTNGSKSLKGDSLYYNGVQGVGRAVKNIVFKDTSDKTIMYGQLGYYYKADERALVTKNAYVGLGTADSVKVGKKMQPDSIWLGADTLETQMALQKKLILIESPVLKKDNELGEEEKTEEKGDAPKTAGQSAAKPANKALPPTKTAPVKKLSKKEQKALDKAIREGKVKLPDLKADSLISDSIKLKVPDSISTDSLKIKRAADSLKKMADSLLKKPVVAGKKTDSLTKKTGVTADKAKAVLKGTTPAKGALKGVVAKAGTAKAALAKDTAAFNPLDTVRTRIIKAYHNVRVYKSNMQAVADSLFYTNADSTLRWYGKPILWSQNSQQTGDTIYLRLKNKKLNTLQAVQNSFMVNVNTDSAKFNQVKGKLITAFFTNGEISNVFVDGNAESVYYATDKDSAYTDMNQTVSSRIKILFKNKKITKLLAIRDPEALRIPIKELKEDVLLTGFIWKPELKPLSKKDIITGKLKPKAPAKKPVVASKANTTAKKGAIIKKPDAKADMLKGTIKQADSLLNKVDPAIKKEVIKAADSIQRIKPDSLIKKLESSPLKKL</sequence>
<gene>
    <name evidence="3" type="ORF">FA047_08855</name>
</gene>
<evidence type="ECO:0000313" key="4">
    <source>
        <dbReference type="Proteomes" id="UP000307244"/>
    </source>
</evidence>
<accession>A0A4V5NZB2</accession>
<dbReference type="EMBL" id="SWBQ01000002">
    <property type="protein sequence ID" value="TKC07708.1"/>
    <property type="molecule type" value="Genomic_DNA"/>
</dbReference>
<keyword evidence="4" id="KW-1185">Reference proteome</keyword>
<feature type="domain" description="Organic solvent tolerance-like N-terminal" evidence="2">
    <location>
        <begin position="6"/>
        <end position="142"/>
    </location>
</feature>
<evidence type="ECO:0000256" key="1">
    <source>
        <dbReference type="SAM" id="MobiDB-lite"/>
    </source>
</evidence>
<dbReference type="AlphaFoldDB" id="A0A4V5NZB2"/>
<evidence type="ECO:0000313" key="3">
    <source>
        <dbReference type="EMBL" id="TKC07708.1"/>
    </source>
</evidence>
<dbReference type="InterPro" id="IPR005653">
    <property type="entry name" value="OstA-like_N"/>
</dbReference>
<dbReference type="OrthoDB" id="9805931at2"/>
<dbReference type="Gene3D" id="2.60.450.10">
    <property type="entry name" value="Lipopolysaccharide (LPS) transport protein A like domain"/>
    <property type="match status" value="2"/>
</dbReference>
<name>A0A4V5NZB2_9SPHI</name>
<reference evidence="3 4" key="1">
    <citation type="submission" date="2019-04" db="EMBL/GenBank/DDBJ databases">
        <title>Pedobacter sp. RP-3-15 sp. nov., isolated from Arctic soil.</title>
        <authorList>
            <person name="Dahal R.H."/>
            <person name="Kim D.-U."/>
        </authorList>
    </citation>
    <scope>NUCLEOTIDE SEQUENCE [LARGE SCALE GENOMIC DNA]</scope>
    <source>
        <strain evidence="3 4">RP-3-15</strain>
    </source>
</reference>
<organism evidence="3 4">
    <name type="scientific">Pedobacter frigoris</name>
    <dbReference type="NCBI Taxonomy" id="2571272"/>
    <lineage>
        <taxon>Bacteria</taxon>
        <taxon>Pseudomonadati</taxon>
        <taxon>Bacteroidota</taxon>
        <taxon>Sphingobacteriia</taxon>
        <taxon>Sphingobacteriales</taxon>
        <taxon>Sphingobacteriaceae</taxon>
        <taxon>Pedobacter</taxon>
    </lineage>
</organism>
<protein>
    <recommendedName>
        <fullName evidence="2">Organic solvent tolerance-like N-terminal domain-containing protein</fullName>
    </recommendedName>
</protein>
<comment type="caution">
    <text evidence="3">The sequence shown here is derived from an EMBL/GenBank/DDBJ whole genome shotgun (WGS) entry which is preliminary data.</text>
</comment>
<proteinExistence type="predicted"/>
<dbReference type="Pfam" id="PF13100">
    <property type="entry name" value="OstA_2"/>
    <property type="match status" value="1"/>
</dbReference>
<evidence type="ECO:0000259" key="2">
    <source>
        <dbReference type="Pfam" id="PF13100"/>
    </source>
</evidence>
<dbReference type="Proteomes" id="UP000307244">
    <property type="component" value="Unassembled WGS sequence"/>
</dbReference>
<feature type="region of interest" description="Disordered" evidence="1">
    <location>
        <begin position="298"/>
        <end position="345"/>
    </location>
</feature>